<reference evidence="3" key="1">
    <citation type="submission" date="2023-03" db="EMBL/GenBank/DDBJ databases">
        <title>Massive genome expansion in bonnet fungi (Mycena s.s.) driven by repeated elements and novel gene families across ecological guilds.</title>
        <authorList>
            <consortium name="Lawrence Berkeley National Laboratory"/>
            <person name="Harder C.B."/>
            <person name="Miyauchi S."/>
            <person name="Viragh M."/>
            <person name="Kuo A."/>
            <person name="Thoen E."/>
            <person name="Andreopoulos B."/>
            <person name="Lu D."/>
            <person name="Skrede I."/>
            <person name="Drula E."/>
            <person name="Henrissat B."/>
            <person name="Morin E."/>
            <person name="Kohler A."/>
            <person name="Barry K."/>
            <person name="LaButti K."/>
            <person name="Morin E."/>
            <person name="Salamov A."/>
            <person name="Lipzen A."/>
            <person name="Mereny Z."/>
            <person name="Hegedus B."/>
            <person name="Baldrian P."/>
            <person name="Stursova M."/>
            <person name="Weitz H."/>
            <person name="Taylor A."/>
            <person name="Grigoriev I.V."/>
            <person name="Nagy L.G."/>
            <person name="Martin F."/>
            <person name="Kauserud H."/>
        </authorList>
    </citation>
    <scope>NUCLEOTIDE SEQUENCE</scope>
    <source>
        <strain evidence="3">CBHHK002</strain>
    </source>
</reference>
<protein>
    <submittedName>
        <fullName evidence="3">Uncharacterized protein</fullName>
    </submittedName>
</protein>
<keyword evidence="4" id="KW-1185">Reference proteome</keyword>
<evidence type="ECO:0000313" key="2">
    <source>
        <dbReference type="EMBL" id="KAJ7310797.1"/>
    </source>
</evidence>
<name>A0AAD7EHG7_9AGAR</name>
<feature type="region of interest" description="Disordered" evidence="1">
    <location>
        <begin position="1"/>
        <end position="27"/>
    </location>
</feature>
<dbReference type="InterPro" id="IPR041078">
    <property type="entry name" value="Plavaka"/>
</dbReference>
<comment type="caution">
    <text evidence="3">The sequence shown here is derived from an EMBL/GenBank/DDBJ whole genome shotgun (WGS) entry which is preliminary data.</text>
</comment>
<accession>A0AAD7EHG7</accession>
<dbReference type="Pfam" id="PF18759">
    <property type="entry name" value="Plavaka"/>
    <property type="match status" value="1"/>
</dbReference>
<proteinExistence type="predicted"/>
<feature type="compositionally biased region" description="Polar residues" evidence="1">
    <location>
        <begin position="57"/>
        <end position="73"/>
    </location>
</feature>
<evidence type="ECO:0000313" key="4">
    <source>
        <dbReference type="Proteomes" id="UP001218218"/>
    </source>
</evidence>
<dbReference type="Proteomes" id="UP001218218">
    <property type="component" value="Unassembled WGS sequence"/>
</dbReference>
<dbReference type="AlphaFoldDB" id="A0AAD7EHG7"/>
<evidence type="ECO:0000256" key="1">
    <source>
        <dbReference type="SAM" id="MobiDB-lite"/>
    </source>
</evidence>
<organism evidence="3 4">
    <name type="scientific">Mycena albidolilacea</name>
    <dbReference type="NCBI Taxonomy" id="1033008"/>
    <lineage>
        <taxon>Eukaryota</taxon>
        <taxon>Fungi</taxon>
        <taxon>Dikarya</taxon>
        <taxon>Basidiomycota</taxon>
        <taxon>Agaricomycotina</taxon>
        <taxon>Agaricomycetes</taxon>
        <taxon>Agaricomycetidae</taxon>
        <taxon>Agaricales</taxon>
        <taxon>Marasmiineae</taxon>
        <taxon>Mycenaceae</taxon>
        <taxon>Mycena</taxon>
    </lineage>
</organism>
<dbReference type="EMBL" id="JARIHO010000077">
    <property type="protein sequence ID" value="KAJ7310797.1"/>
    <property type="molecule type" value="Genomic_DNA"/>
</dbReference>
<feature type="region of interest" description="Disordered" evidence="1">
    <location>
        <begin position="53"/>
        <end position="80"/>
    </location>
</feature>
<evidence type="ECO:0000313" key="3">
    <source>
        <dbReference type="EMBL" id="KAJ7325943.1"/>
    </source>
</evidence>
<sequence>MDVDEDYEPPSRGQLDLPELTEETAHTESTVLLPPRFIFIKHHPIAEKPNEIIPLESSPSQNHPASDPGASNTRPEHRPYAPFRTFADYKFASRCVKRRMPNTDIDEDLRDMRNSVYSSDCFVTFRDHRDLNQSLAAARVSNVPFHSKSFFVDFKGSHFANRYKIDVEFRDPWKIMKRWICDETLAPVSTWYSQEKYLCLNGEIDFSTPLYDEPWSGKTWREIDNKLPDKARYPACFVGLHVWLDKGMVSTKVKMHPILFRGCWIESATRNGSGNGGGTLAGFVPPELRQIDPKTLSSSMRTEYDQLKRKIYHGVCCLVLSSLRERSHSGEAFKFGDGVTRTAYPGVLIESMDFEEIAAWLALRNSKALHPCPQCLVHRDDLHRLTCTYPDRTTASMARALGDAPDGSKTAREEHLKKYGLHDFPHFLWEFANSDPYKAVGYDALHFWDGGVFGRHMWVVIKEYLQENRLASTFNERMDQFPRWRNLKHLSSATTIDYSEGQTFLDILKCALPCLVQLVPSDSGLVQLIRVMQKVRTMLGLDVTTNSRLEYLGRLIAEYEKCCKRVSEKHDKSLDFLKQHFLSHAAQNFVNKGTSRNQNTRIGEGFQQEVSAMYKITNGKNAEHQMTIIDENEETMARLDMQVEMWQKSQGMQEDELIPSADPQLSAHWTLGSPDSRVSPTRLERTKNDDPLFRNFNMQLREYLARHHPSYPVRILPCKALYIEFQSAVTWKGERDILRCNPTFHDKPRYDSIIYTAEDDPLAMGQLALIFRCFLPHGVKVDLAMIRPFRNSSWQPRTRTDCPVRERKSSAMFVALEHVVRGALLCPIFGASREAFYVIDCIDEDMFLRINGID</sequence>
<gene>
    <name evidence="3" type="ORF">DFH08DRAFT_787516</name>
    <name evidence="2" type="ORF">DFH08DRAFT_791974</name>
</gene>
<dbReference type="EMBL" id="JARIHO010000043">
    <property type="protein sequence ID" value="KAJ7325943.1"/>
    <property type="molecule type" value="Genomic_DNA"/>
</dbReference>